<evidence type="ECO:0000313" key="2">
    <source>
        <dbReference type="Proteomes" id="UP001056685"/>
    </source>
</evidence>
<organism evidence="1 2">
    <name type="scientific">Brevundimonas phage vB_BpoS-Kabachok</name>
    <dbReference type="NCBI Taxonomy" id="2948600"/>
    <lineage>
        <taxon>Viruses</taxon>
        <taxon>Duplodnaviria</taxon>
        <taxon>Heunggongvirae</taxon>
        <taxon>Uroviricota</taxon>
        <taxon>Caudoviricetes</taxon>
        <taxon>Jeanschmidtviridae</taxon>
        <taxon>Marchewkavirus</taxon>
        <taxon>Marchewkavirus kabachok</taxon>
    </lineage>
</organism>
<proteinExistence type="predicted"/>
<reference evidence="1" key="1">
    <citation type="submission" date="2022-05" db="EMBL/GenBank/DDBJ databases">
        <authorList>
            <person name="Friedrich I."/>
            <person name="Poehlein A."/>
            <person name="Schneider D."/>
            <person name="Hertel R."/>
            <person name="Daniel R."/>
        </authorList>
    </citation>
    <scope>NUCLEOTIDE SEQUENCE</scope>
</reference>
<dbReference type="Proteomes" id="UP001056685">
    <property type="component" value="Segment"/>
</dbReference>
<protein>
    <submittedName>
        <fullName evidence="1">Uncharacterized protein</fullName>
    </submittedName>
</protein>
<accession>A0A9E7MR39</accession>
<dbReference type="EMBL" id="ON529852">
    <property type="protein sequence ID" value="USN14302.1"/>
    <property type="molecule type" value="Genomic_DNA"/>
</dbReference>
<sequence length="129" mass="13677">MTDIFAQVEREVARDRYARGGVSGLRPDQALVIGSAAQANLINNLCTPDTTITAAPPIKPKAPELARMVIAAAVDAGVAVKDLIEAILVQAEVSAPTTYRHTTPPFEGAVCRYDATDQSQRTAPSYPAK</sequence>
<evidence type="ECO:0000313" key="1">
    <source>
        <dbReference type="EMBL" id="USN14302.1"/>
    </source>
</evidence>
<gene>
    <name evidence="1" type="ORF">KABACHOK_04890</name>
</gene>
<keyword evidence="2" id="KW-1185">Reference proteome</keyword>
<name>A0A9E7MR39_9CAUD</name>